<evidence type="ECO:0000256" key="1">
    <source>
        <dbReference type="ARBA" id="ARBA00023002"/>
    </source>
</evidence>
<dbReference type="InterPro" id="IPR052019">
    <property type="entry name" value="F420H2_bilvrd_red/Heme_oxyg"/>
</dbReference>
<evidence type="ECO:0000313" key="2">
    <source>
        <dbReference type="EMBL" id="MDA2808095.1"/>
    </source>
</evidence>
<accession>A0ABT4TTS2</accession>
<dbReference type="EMBL" id="JAQFWP010000071">
    <property type="protein sequence ID" value="MDA2808095.1"/>
    <property type="molecule type" value="Genomic_DNA"/>
</dbReference>
<dbReference type="PANTHER" id="PTHR35176:SF2">
    <property type="entry name" value="F420H(2)-DEPENDENT REDUCTASE RV1155"/>
    <property type="match status" value="1"/>
</dbReference>
<sequence length="146" mass="15686">MAELSEVQSVIDRGGHRAVVSAVRADGSVQSSLVAAGLTEHPVTGEPAAAFTTVTGAVKLRLLRARPQASLVFQAGYHWASVAGHTDLIGYDDPYDGVDSAHLRALLREVFGAAGGTHDDWAEYDRAMEEERRTAVLIRPDRVFAM</sequence>
<dbReference type="SUPFAM" id="SSF50475">
    <property type="entry name" value="FMN-binding split barrel"/>
    <property type="match status" value="1"/>
</dbReference>
<keyword evidence="3" id="KW-1185">Reference proteome</keyword>
<dbReference type="InterPro" id="IPR012349">
    <property type="entry name" value="Split_barrel_FMN-bd"/>
</dbReference>
<reference evidence="2" key="1">
    <citation type="submission" date="2023-01" db="EMBL/GenBank/DDBJ databases">
        <title>Draft genome sequence of Nocardiopsis sp. LSu2-4 isolated from halophytes.</title>
        <authorList>
            <person name="Duangmal K."/>
            <person name="Chantavorakit T."/>
        </authorList>
    </citation>
    <scope>NUCLEOTIDE SEQUENCE</scope>
    <source>
        <strain evidence="2">LSu2-4</strain>
    </source>
</reference>
<name>A0ABT4TTS2_9ACTN</name>
<keyword evidence="1" id="KW-0560">Oxidoreductase</keyword>
<protein>
    <submittedName>
        <fullName evidence="2">Pyridoxamine 5'-phosphate oxidase</fullName>
    </submittedName>
</protein>
<dbReference type="RefSeq" id="WP_270680710.1">
    <property type="nucleotide sequence ID" value="NZ_JAQFWP010000071.1"/>
</dbReference>
<gene>
    <name evidence="2" type="ORF">O4U47_26535</name>
</gene>
<dbReference type="Gene3D" id="2.30.110.10">
    <property type="entry name" value="Electron Transport, Fmn-binding Protein, Chain A"/>
    <property type="match status" value="1"/>
</dbReference>
<dbReference type="Proteomes" id="UP001165685">
    <property type="component" value="Unassembled WGS sequence"/>
</dbReference>
<dbReference type="PANTHER" id="PTHR35176">
    <property type="entry name" value="HEME OXYGENASE HI_0854-RELATED"/>
    <property type="match status" value="1"/>
</dbReference>
<proteinExistence type="predicted"/>
<comment type="caution">
    <text evidence="2">The sequence shown here is derived from an EMBL/GenBank/DDBJ whole genome shotgun (WGS) entry which is preliminary data.</text>
</comment>
<evidence type="ECO:0000313" key="3">
    <source>
        <dbReference type="Proteomes" id="UP001165685"/>
    </source>
</evidence>
<organism evidence="2 3">
    <name type="scientific">Nocardiopsis suaedae</name>
    <dbReference type="NCBI Taxonomy" id="3018444"/>
    <lineage>
        <taxon>Bacteria</taxon>
        <taxon>Bacillati</taxon>
        <taxon>Actinomycetota</taxon>
        <taxon>Actinomycetes</taxon>
        <taxon>Streptosporangiales</taxon>
        <taxon>Nocardiopsidaceae</taxon>
        <taxon>Nocardiopsis</taxon>
    </lineage>
</organism>